<sequence>MKPFDPDSTKPLRNLSEEELIDLNELNFWLDELGPQFIDWTGCEPLPVDADLLPPVVPDYKPPFRLLPYGVRHSLREKEMTTVRQLARNMTPHFALGRNRELQGLAKAMAKLWENSALAKIAIKRGVLNTHNERMAAELKV</sequence>
<dbReference type="InterPro" id="IPR035920">
    <property type="entry name" value="YhbY-like_sf"/>
</dbReference>
<keyword evidence="13" id="KW-1185">Reference proteome</keyword>
<dbReference type="GO" id="GO:0000373">
    <property type="term" value="P:Group II intron splicing"/>
    <property type="evidence" value="ECO:0007669"/>
    <property type="project" value="UniProtKB-ARBA"/>
</dbReference>
<evidence type="ECO:0000256" key="2">
    <source>
        <dbReference type="ARBA" id="ARBA00022528"/>
    </source>
</evidence>
<dbReference type="EMBL" id="JANJYJ010000005">
    <property type="protein sequence ID" value="KAK3210481.1"/>
    <property type="molecule type" value="Genomic_DNA"/>
</dbReference>
<comment type="subcellular location">
    <subcellularLocation>
        <location evidence="1">Plastid</location>
        <location evidence="1">Chloroplast</location>
    </subcellularLocation>
</comment>
<protein>
    <recommendedName>
        <fullName evidence="11">CRM domain-containing protein</fullName>
    </recommendedName>
</protein>
<evidence type="ECO:0000256" key="8">
    <source>
        <dbReference type="ARBA" id="ARBA00023187"/>
    </source>
</evidence>
<evidence type="ECO:0000256" key="4">
    <source>
        <dbReference type="ARBA" id="ARBA00022664"/>
    </source>
</evidence>
<proteinExistence type="predicted"/>
<feature type="domain" description="CRM" evidence="11">
    <location>
        <begin position="73"/>
        <end position="141"/>
    </location>
</feature>
<organism evidence="12 13">
    <name type="scientific">Dipteronia sinensis</name>
    <dbReference type="NCBI Taxonomy" id="43782"/>
    <lineage>
        <taxon>Eukaryota</taxon>
        <taxon>Viridiplantae</taxon>
        <taxon>Streptophyta</taxon>
        <taxon>Embryophyta</taxon>
        <taxon>Tracheophyta</taxon>
        <taxon>Spermatophyta</taxon>
        <taxon>Magnoliopsida</taxon>
        <taxon>eudicotyledons</taxon>
        <taxon>Gunneridae</taxon>
        <taxon>Pentapetalae</taxon>
        <taxon>rosids</taxon>
        <taxon>malvids</taxon>
        <taxon>Sapindales</taxon>
        <taxon>Sapindaceae</taxon>
        <taxon>Hippocastanoideae</taxon>
        <taxon>Acereae</taxon>
        <taxon>Dipteronia</taxon>
    </lineage>
</organism>
<keyword evidence="7" id="KW-0809">Transit peptide</keyword>
<keyword evidence="5" id="KW-0677">Repeat</keyword>
<evidence type="ECO:0000313" key="13">
    <source>
        <dbReference type="Proteomes" id="UP001281410"/>
    </source>
</evidence>
<evidence type="ECO:0000259" key="11">
    <source>
        <dbReference type="PROSITE" id="PS51295"/>
    </source>
</evidence>
<dbReference type="PANTHER" id="PTHR31846:SF7">
    <property type="entry name" value="CRS1 _ YHBY (CRM) DOMAIN-CONTAINING PROTEIN"/>
    <property type="match status" value="1"/>
</dbReference>
<evidence type="ECO:0000256" key="1">
    <source>
        <dbReference type="ARBA" id="ARBA00004229"/>
    </source>
</evidence>
<evidence type="ECO:0000256" key="9">
    <source>
        <dbReference type="ARBA" id="ARBA00023274"/>
    </source>
</evidence>
<keyword evidence="9" id="KW-0687">Ribonucleoprotein</keyword>
<dbReference type="Gene3D" id="3.30.110.60">
    <property type="entry name" value="YhbY-like"/>
    <property type="match status" value="1"/>
</dbReference>
<dbReference type="GO" id="GO:1990904">
    <property type="term" value="C:ribonucleoprotein complex"/>
    <property type="evidence" value="ECO:0007669"/>
    <property type="project" value="UniProtKB-KW"/>
</dbReference>
<dbReference type="SUPFAM" id="SSF75471">
    <property type="entry name" value="YhbY-like"/>
    <property type="match status" value="1"/>
</dbReference>
<keyword evidence="6 10" id="KW-0694">RNA-binding</keyword>
<dbReference type="InterPro" id="IPR001890">
    <property type="entry name" value="RNA-binding_CRM"/>
</dbReference>
<keyword evidence="8" id="KW-0508">mRNA splicing</keyword>
<evidence type="ECO:0000256" key="3">
    <source>
        <dbReference type="ARBA" id="ARBA00022640"/>
    </source>
</evidence>
<evidence type="ECO:0000256" key="6">
    <source>
        <dbReference type="ARBA" id="ARBA00022884"/>
    </source>
</evidence>
<accession>A0AAE0ABA1</accession>
<dbReference type="PANTHER" id="PTHR31846">
    <property type="entry name" value="CRS1 / YHBY (CRM) DOMAIN-CONTAINING PROTEIN"/>
    <property type="match status" value="1"/>
</dbReference>
<evidence type="ECO:0000256" key="10">
    <source>
        <dbReference type="PROSITE-ProRule" id="PRU00626"/>
    </source>
</evidence>
<keyword evidence="3" id="KW-0934">Plastid</keyword>
<comment type="caution">
    <text evidence="12">The sequence shown here is derived from an EMBL/GenBank/DDBJ whole genome shotgun (WGS) entry which is preliminary data.</text>
</comment>
<dbReference type="AlphaFoldDB" id="A0AAE0ABA1"/>
<dbReference type="GO" id="GO:0009507">
    <property type="term" value="C:chloroplast"/>
    <property type="evidence" value="ECO:0007669"/>
    <property type="project" value="UniProtKB-SubCell"/>
</dbReference>
<keyword evidence="2" id="KW-0150">Chloroplast</keyword>
<keyword evidence="4" id="KW-0507">mRNA processing</keyword>
<evidence type="ECO:0000256" key="7">
    <source>
        <dbReference type="ARBA" id="ARBA00022946"/>
    </source>
</evidence>
<dbReference type="InterPro" id="IPR045278">
    <property type="entry name" value="CRS1/CFM2/CFM3"/>
</dbReference>
<evidence type="ECO:0000256" key="5">
    <source>
        <dbReference type="ARBA" id="ARBA00022737"/>
    </source>
</evidence>
<gene>
    <name evidence="12" type="ORF">Dsin_015187</name>
</gene>
<dbReference type="Pfam" id="PF01985">
    <property type="entry name" value="CRS1_YhbY"/>
    <property type="match status" value="1"/>
</dbReference>
<dbReference type="Proteomes" id="UP001281410">
    <property type="component" value="Unassembled WGS sequence"/>
</dbReference>
<name>A0AAE0ABA1_9ROSI</name>
<reference evidence="12" key="1">
    <citation type="journal article" date="2023" name="Plant J.">
        <title>Genome sequences and population genomics provide insights into the demographic history, inbreeding, and mutation load of two 'living fossil' tree species of Dipteronia.</title>
        <authorList>
            <person name="Feng Y."/>
            <person name="Comes H.P."/>
            <person name="Chen J."/>
            <person name="Zhu S."/>
            <person name="Lu R."/>
            <person name="Zhang X."/>
            <person name="Li P."/>
            <person name="Qiu J."/>
            <person name="Olsen K.M."/>
            <person name="Qiu Y."/>
        </authorList>
    </citation>
    <scope>NUCLEOTIDE SEQUENCE</scope>
    <source>
        <strain evidence="12">NBL</strain>
    </source>
</reference>
<dbReference type="PROSITE" id="PS51295">
    <property type="entry name" value="CRM"/>
    <property type="match status" value="1"/>
</dbReference>
<dbReference type="GO" id="GO:0003729">
    <property type="term" value="F:mRNA binding"/>
    <property type="evidence" value="ECO:0007669"/>
    <property type="project" value="InterPro"/>
</dbReference>
<dbReference type="GO" id="GO:0006397">
    <property type="term" value="P:mRNA processing"/>
    <property type="evidence" value="ECO:0007669"/>
    <property type="project" value="UniProtKB-KW"/>
</dbReference>
<evidence type="ECO:0000313" key="12">
    <source>
        <dbReference type="EMBL" id="KAK3210481.1"/>
    </source>
</evidence>